<name>A0A0D0MN54_VARPD</name>
<sequence length="374" mass="42036">MSDDGSLQPPAPQPRRRSLVMGAVLLAGLAPLQVLQAAEPLEPDEEALFMPGTARPTADGRIEVDIHAWIFERERRWGLDAALARYLGLNLKKLSPTARLRFNQRTALFHAESEEGKVIDVVFDGTQTRVKMPASAADGRTNLRVVVEAPRTTAPVQWLQFHGVTGPGELLHRFRGQALVVPAQGVSVISDIDDTIKRTQVRDRREMLLNTFARRFEAAPRMAAYYRALAQAPDTRFHYLSASPMQLYPALADFVRDNDFPAGSMHLRESTTWRTLIPGAEDSRAHKLGVIDRLLTEFPQRRFVLVGDSGEADPEIYAQVYRANPQRIDSIVIRDVTDEGRLSDRYRATFEGIDPVLWHILTTDTTDWPHQASR</sequence>
<dbReference type="GO" id="GO:0008195">
    <property type="term" value="F:phosphatidate phosphatase activity"/>
    <property type="evidence" value="ECO:0007669"/>
    <property type="project" value="InterPro"/>
</dbReference>
<dbReference type="Proteomes" id="UP000032067">
    <property type="component" value="Unassembled WGS sequence"/>
</dbReference>
<reference evidence="2 3" key="1">
    <citation type="submission" date="2014-12" db="EMBL/GenBank/DDBJ databases">
        <title>16Stimator: statistical estimation of ribosomal gene copy numbers from draft genome assemblies.</title>
        <authorList>
            <person name="Perisin M.A."/>
            <person name="Vetter M."/>
            <person name="Gilbert J.A."/>
            <person name="Bergelson J."/>
        </authorList>
    </citation>
    <scope>NUCLEOTIDE SEQUENCE [LARGE SCALE GENOMIC DNA]</scope>
    <source>
        <strain evidence="2 3">MEDvA23</strain>
    </source>
</reference>
<gene>
    <name evidence="2" type="ORF">RT97_10080</name>
</gene>
<dbReference type="InterPro" id="IPR019236">
    <property type="entry name" value="APP1_cat"/>
</dbReference>
<dbReference type="PANTHER" id="PTHR28208:SF1">
    <property type="entry name" value="FILAMENT ORGANIZATION PROTEIN APP1-LIKE, PUTATIVE (AFU_ORTHOLOGUE AFUA_1G06650)-RELATED"/>
    <property type="match status" value="1"/>
</dbReference>
<evidence type="ECO:0000313" key="3">
    <source>
        <dbReference type="Proteomes" id="UP000032067"/>
    </source>
</evidence>
<dbReference type="OrthoDB" id="9789875at2"/>
<dbReference type="InterPro" id="IPR052935">
    <property type="entry name" value="Mg2+_PAP"/>
</dbReference>
<comment type="caution">
    <text evidence="2">The sequence shown here is derived from an EMBL/GenBank/DDBJ whole genome shotgun (WGS) entry which is preliminary data.</text>
</comment>
<dbReference type="PANTHER" id="PTHR28208">
    <property type="entry name" value="PHOSPHATIDATE PHOSPHATASE APP1"/>
    <property type="match status" value="1"/>
</dbReference>
<dbReference type="Pfam" id="PF09949">
    <property type="entry name" value="APP1_cat"/>
    <property type="match status" value="1"/>
</dbReference>
<dbReference type="RefSeq" id="WP_042578633.1">
    <property type="nucleotide sequence ID" value="NZ_JXQQ01000020.1"/>
</dbReference>
<dbReference type="EMBL" id="JXQQ01000020">
    <property type="protein sequence ID" value="KIQ33721.1"/>
    <property type="molecule type" value="Genomic_DNA"/>
</dbReference>
<accession>A0A0D0MN54</accession>
<evidence type="ECO:0000313" key="2">
    <source>
        <dbReference type="EMBL" id="KIQ33721.1"/>
    </source>
</evidence>
<organism evidence="2 3">
    <name type="scientific">Variovorax paradoxus</name>
    <dbReference type="NCBI Taxonomy" id="34073"/>
    <lineage>
        <taxon>Bacteria</taxon>
        <taxon>Pseudomonadati</taxon>
        <taxon>Pseudomonadota</taxon>
        <taxon>Betaproteobacteria</taxon>
        <taxon>Burkholderiales</taxon>
        <taxon>Comamonadaceae</taxon>
        <taxon>Variovorax</taxon>
    </lineage>
</organism>
<feature type="domain" description="Phosphatidate phosphatase APP1 catalytic" evidence="1">
    <location>
        <begin position="186"/>
        <end position="335"/>
    </location>
</feature>
<proteinExistence type="predicted"/>
<dbReference type="AlphaFoldDB" id="A0A0D0MN54"/>
<evidence type="ECO:0000259" key="1">
    <source>
        <dbReference type="Pfam" id="PF09949"/>
    </source>
</evidence>
<protein>
    <recommendedName>
        <fullName evidence="1">Phosphatidate phosphatase APP1 catalytic domain-containing protein</fullName>
    </recommendedName>
</protein>